<accession>M8C526</accession>
<dbReference type="GO" id="GO:0003677">
    <property type="term" value="F:DNA binding"/>
    <property type="evidence" value="ECO:0007669"/>
    <property type="project" value="UniProtKB-KW"/>
</dbReference>
<evidence type="ECO:0000313" key="6">
    <source>
        <dbReference type="EnsemblPlants" id="EMT32415"/>
    </source>
</evidence>
<sequence length="356" mass="38254">MATLGLFCRESIASARMTHGSTTRCVALPHRRRCGRLAFEHGGGRATPLLAHRRGGERTMGVVRREHGSAYLPCKAVWAWEMAPALAAVDVGETESHSPAPRMVHQFGRCNRVVVDVAGSSQTNPSSISHPPAPSGLWLMLFFSIPSSSQILAMAEPIPADSSTAVTPPVYRRRNSSEESRGISNAGGKDHGVASSAGETSQAAISAGPPDKLDPESAKACLEVEKTQPRILPLLGKPYFACVVCKSHVQQPFQVVVPRSLAPFLPSKPTSATLTWQGRSWEMRFTGGRHIQRLEAGWRSFALDNALRLGDGCVFELVGCDGEGIVFRVQVLRAEIPASIRERAGGYTPSSAIVLD</sequence>
<dbReference type="GO" id="GO:0005634">
    <property type="term" value="C:nucleus"/>
    <property type="evidence" value="ECO:0007669"/>
    <property type="project" value="UniProtKB-SubCell"/>
</dbReference>
<keyword evidence="2" id="KW-0805">Transcription regulation</keyword>
<dbReference type="PANTHER" id="PTHR31391:SF134">
    <property type="entry name" value="B3 DOMAIN-CONTAINING PROTEIN OS04G0386900"/>
    <property type="match status" value="1"/>
</dbReference>
<evidence type="ECO:0000256" key="3">
    <source>
        <dbReference type="ARBA" id="ARBA00023125"/>
    </source>
</evidence>
<dbReference type="PANTHER" id="PTHR31391">
    <property type="entry name" value="B3 DOMAIN-CONTAINING PROTEIN OS11G0197600-RELATED"/>
    <property type="match status" value="1"/>
</dbReference>
<reference evidence="6" key="1">
    <citation type="submission" date="2015-06" db="UniProtKB">
        <authorList>
            <consortium name="EnsemblPlants"/>
        </authorList>
    </citation>
    <scope>IDENTIFICATION</scope>
</reference>
<name>M8C526_AEGTA</name>
<dbReference type="EnsemblPlants" id="EMT32415">
    <property type="protein sequence ID" value="EMT32415"/>
    <property type="gene ID" value="F775_23931"/>
</dbReference>
<proteinExistence type="predicted"/>
<dbReference type="AlphaFoldDB" id="M8C526"/>
<dbReference type="InterPro" id="IPR044837">
    <property type="entry name" value="REM16-like"/>
</dbReference>
<dbReference type="SMART" id="SM01019">
    <property type="entry name" value="B3"/>
    <property type="match status" value="1"/>
</dbReference>
<dbReference type="Pfam" id="PF02362">
    <property type="entry name" value="B3"/>
    <property type="match status" value="1"/>
</dbReference>
<dbReference type="InterPro" id="IPR003340">
    <property type="entry name" value="B3_DNA-bd"/>
</dbReference>
<evidence type="ECO:0000256" key="1">
    <source>
        <dbReference type="ARBA" id="ARBA00004123"/>
    </source>
</evidence>
<evidence type="ECO:0000256" key="4">
    <source>
        <dbReference type="ARBA" id="ARBA00023163"/>
    </source>
</evidence>
<dbReference type="InterPro" id="IPR015300">
    <property type="entry name" value="DNA-bd_pseudobarrel_sf"/>
</dbReference>
<evidence type="ECO:0000256" key="5">
    <source>
        <dbReference type="ARBA" id="ARBA00023242"/>
    </source>
</evidence>
<evidence type="ECO:0000256" key="2">
    <source>
        <dbReference type="ARBA" id="ARBA00023015"/>
    </source>
</evidence>
<organism evidence="6">
    <name type="scientific">Aegilops tauschii</name>
    <name type="common">Tausch's goatgrass</name>
    <name type="synonym">Aegilops squarrosa</name>
    <dbReference type="NCBI Taxonomy" id="37682"/>
    <lineage>
        <taxon>Eukaryota</taxon>
        <taxon>Viridiplantae</taxon>
        <taxon>Streptophyta</taxon>
        <taxon>Embryophyta</taxon>
        <taxon>Tracheophyta</taxon>
        <taxon>Spermatophyta</taxon>
        <taxon>Magnoliopsida</taxon>
        <taxon>Liliopsida</taxon>
        <taxon>Poales</taxon>
        <taxon>Poaceae</taxon>
        <taxon>BOP clade</taxon>
        <taxon>Pooideae</taxon>
        <taxon>Triticodae</taxon>
        <taxon>Triticeae</taxon>
        <taxon>Triticinae</taxon>
        <taxon>Aegilops</taxon>
    </lineage>
</organism>
<keyword evidence="3" id="KW-0238">DNA-binding</keyword>
<dbReference type="CDD" id="cd10017">
    <property type="entry name" value="B3_DNA"/>
    <property type="match status" value="1"/>
</dbReference>
<keyword evidence="4" id="KW-0804">Transcription</keyword>
<dbReference type="Gene3D" id="2.40.330.10">
    <property type="entry name" value="DNA-binding pseudobarrel domain"/>
    <property type="match status" value="1"/>
</dbReference>
<dbReference type="SUPFAM" id="SSF101936">
    <property type="entry name" value="DNA-binding pseudobarrel domain"/>
    <property type="match status" value="1"/>
</dbReference>
<dbReference type="PROSITE" id="PS50863">
    <property type="entry name" value="B3"/>
    <property type="match status" value="1"/>
</dbReference>
<protein>
    <submittedName>
        <fullName evidence="6">B3 domain-containing protein</fullName>
    </submittedName>
</protein>
<comment type="subcellular location">
    <subcellularLocation>
        <location evidence="1">Nucleus</location>
    </subcellularLocation>
</comment>
<keyword evidence="5" id="KW-0539">Nucleus</keyword>